<protein>
    <recommendedName>
        <fullName evidence="2">NYN domain-containing protein</fullName>
    </recommendedName>
</protein>
<proteinExistence type="predicted"/>
<reference evidence="1" key="2">
    <citation type="journal article" date="2024" name="Heliyon">
        <title>Complete genome sequence of the novel virulent phage PMBT24 infecting Enterocloster bolteae from the human gut.</title>
        <authorList>
            <person name="Sprotte S."/>
            <person name="Brinks E."/>
            <person name="Neve H."/>
            <person name="Franz C.M.A.P."/>
        </authorList>
    </citation>
    <scope>NUCLEOTIDE SEQUENCE</scope>
</reference>
<accession>A0AAT9TR75</accession>
<evidence type="ECO:0000313" key="1">
    <source>
        <dbReference type="EMBL" id="WDQ45450.1"/>
    </source>
</evidence>
<sequence length="29" mass="3151">MLLPGFNNLPTSSKPLRIAIDGLNTLKLI</sequence>
<dbReference type="EMBL" id="OQ326496">
    <property type="protein sequence ID" value="WDQ45450.1"/>
    <property type="molecule type" value="Genomic_DNA"/>
</dbReference>
<name>A0AAT9TR75_9CAUD</name>
<reference evidence="1" key="1">
    <citation type="submission" date="2023-01" db="EMBL/GenBank/DDBJ databases">
        <authorList>
            <person name="Sprotte S."/>
            <person name="Brinks E."/>
        </authorList>
    </citation>
    <scope>NUCLEOTIDE SEQUENCE</scope>
</reference>
<organism evidence="1">
    <name type="scientific">Enterocloster phage PMBT24</name>
    <dbReference type="NCBI Taxonomy" id="3025413"/>
    <lineage>
        <taxon>Viruses</taxon>
        <taxon>Duplodnaviria</taxon>
        <taxon>Heunggongvirae</taxon>
        <taxon>Uroviricota</taxon>
        <taxon>Caudoviricetes</taxon>
    </lineage>
</organism>
<evidence type="ECO:0008006" key="2">
    <source>
        <dbReference type="Google" id="ProtNLM"/>
    </source>
</evidence>